<protein>
    <submittedName>
        <fullName evidence="1">Sulfur carrier protein ThiS</fullName>
    </submittedName>
</protein>
<evidence type="ECO:0000313" key="1">
    <source>
        <dbReference type="EMBL" id="MBV0933206.1"/>
    </source>
</evidence>
<name>A0ABS6MBI8_9GAMM</name>
<dbReference type="InterPro" id="IPR003749">
    <property type="entry name" value="ThiS/MoaD-like"/>
</dbReference>
<sequence length="66" mass="7034">MQIQVNGDALDVSEGATLAELIEQLELTGKRIAIELNLEIIPRSEHATTRLDAGDQVEIVHAIGGG</sequence>
<keyword evidence="2" id="KW-1185">Reference proteome</keyword>
<reference evidence="1 2" key="1">
    <citation type="submission" date="2021-06" db="EMBL/GenBank/DDBJ databases">
        <title>Bacterium isolated from marine sediment.</title>
        <authorList>
            <person name="Zhu K.-L."/>
            <person name="Du Z.-J."/>
            <person name="Liang Q.-Y."/>
        </authorList>
    </citation>
    <scope>NUCLEOTIDE SEQUENCE [LARGE SCALE GENOMIC DNA]</scope>
    <source>
        <strain evidence="1 2">A346</strain>
    </source>
</reference>
<organism evidence="1 2">
    <name type="scientific">Marinobacterium weihaiense</name>
    <dbReference type="NCBI Taxonomy" id="2851016"/>
    <lineage>
        <taxon>Bacteria</taxon>
        <taxon>Pseudomonadati</taxon>
        <taxon>Pseudomonadota</taxon>
        <taxon>Gammaproteobacteria</taxon>
        <taxon>Oceanospirillales</taxon>
        <taxon>Oceanospirillaceae</taxon>
        <taxon>Marinobacterium</taxon>
    </lineage>
</organism>
<dbReference type="Pfam" id="PF02597">
    <property type="entry name" value="ThiS"/>
    <property type="match status" value="1"/>
</dbReference>
<dbReference type="PANTHER" id="PTHR34472:SF1">
    <property type="entry name" value="SULFUR CARRIER PROTEIN THIS"/>
    <property type="match status" value="1"/>
</dbReference>
<gene>
    <name evidence="1" type="primary">thiS</name>
    <name evidence="1" type="ORF">KTN04_07645</name>
</gene>
<dbReference type="PANTHER" id="PTHR34472">
    <property type="entry name" value="SULFUR CARRIER PROTEIN THIS"/>
    <property type="match status" value="1"/>
</dbReference>
<dbReference type="Proteomes" id="UP000755551">
    <property type="component" value="Unassembled WGS sequence"/>
</dbReference>
<dbReference type="EMBL" id="JAHQZT010000008">
    <property type="protein sequence ID" value="MBV0933206.1"/>
    <property type="molecule type" value="Genomic_DNA"/>
</dbReference>
<dbReference type="NCBIfam" id="TIGR01683">
    <property type="entry name" value="thiS"/>
    <property type="match status" value="1"/>
</dbReference>
<accession>A0ABS6MBI8</accession>
<proteinExistence type="predicted"/>
<comment type="caution">
    <text evidence="1">The sequence shown here is derived from an EMBL/GenBank/DDBJ whole genome shotgun (WGS) entry which is preliminary data.</text>
</comment>
<dbReference type="CDD" id="cd00565">
    <property type="entry name" value="Ubl_ThiS"/>
    <property type="match status" value="1"/>
</dbReference>
<dbReference type="InterPro" id="IPR010035">
    <property type="entry name" value="Thi_S"/>
</dbReference>
<dbReference type="RefSeq" id="WP_217334632.1">
    <property type="nucleotide sequence ID" value="NZ_JAHQZT010000008.1"/>
</dbReference>
<evidence type="ECO:0000313" key="2">
    <source>
        <dbReference type="Proteomes" id="UP000755551"/>
    </source>
</evidence>